<protein>
    <submittedName>
        <fullName evidence="1">Uncharacterized protein</fullName>
    </submittedName>
</protein>
<comment type="caution">
    <text evidence="1">The sequence shown here is derived from an EMBL/GenBank/DDBJ whole genome shotgun (WGS) entry which is preliminary data.</text>
</comment>
<gene>
    <name evidence="1" type="ORF">AMECASPLE_013699</name>
</gene>
<dbReference type="Proteomes" id="UP001469553">
    <property type="component" value="Unassembled WGS sequence"/>
</dbReference>
<organism evidence="1 2">
    <name type="scientific">Ameca splendens</name>
    <dbReference type="NCBI Taxonomy" id="208324"/>
    <lineage>
        <taxon>Eukaryota</taxon>
        <taxon>Metazoa</taxon>
        <taxon>Chordata</taxon>
        <taxon>Craniata</taxon>
        <taxon>Vertebrata</taxon>
        <taxon>Euteleostomi</taxon>
        <taxon>Actinopterygii</taxon>
        <taxon>Neopterygii</taxon>
        <taxon>Teleostei</taxon>
        <taxon>Neoteleostei</taxon>
        <taxon>Acanthomorphata</taxon>
        <taxon>Ovalentaria</taxon>
        <taxon>Atherinomorphae</taxon>
        <taxon>Cyprinodontiformes</taxon>
        <taxon>Goodeidae</taxon>
        <taxon>Ameca</taxon>
    </lineage>
</organism>
<evidence type="ECO:0000313" key="1">
    <source>
        <dbReference type="EMBL" id="MEQ2279867.1"/>
    </source>
</evidence>
<dbReference type="EMBL" id="JAHRIP010000906">
    <property type="protein sequence ID" value="MEQ2279867.1"/>
    <property type="molecule type" value="Genomic_DNA"/>
</dbReference>
<sequence length="130" mass="13855">MPLGLPVPISCFRSPTGQKAPIGLLLQPDSIPHRQFQPAGSRIAAATGTNNLATTAPVSRLGNGGAEQGSLGLMSPASPGTCSKFSRRWELKLRLMGDFTRCSQQTLKIHLGLSGLTGILPHHRNQFTTR</sequence>
<evidence type="ECO:0000313" key="2">
    <source>
        <dbReference type="Proteomes" id="UP001469553"/>
    </source>
</evidence>
<accession>A0ABV0XEI8</accession>
<reference evidence="1 2" key="1">
    <citation type="submission" date="2021-06" db="EMBL/GenBank/DDBJ databases">
        <authorList>
            <person name="Palmer J.M."/>
        </authorList>
    </citation>
    <scope>NUCLEOTIDE SEQUENCE [LARGE SCALE GENOMIC DNA]</scope>
    <source>
        <strain evidence="1 2">AS_MEX2019</strain>
        <tissue evidence="1">Muscle</tissue>
    </source>
</reference>
<proteinExistence type="predicted"/>
<keyword evidence="2" id="KW-1185">Reference proteome</keyword>
<name>A0ABV0XEI8_9TELE</name>